<dbReference type="EMBL" id="PPCV01000009">
    <property type="protein sequence ID" value="RXW31369.1"/>
    <property type="molecule type" value="Genomic_DNA"/>
</dbReference>
<evidence type="ECO:0000313" key="1">
    <source>
        <dbReference type="EMBL" id="RXW31369.1"/>
    </source>
</evidence>
<dbReference type="Proteomes" id="UP000290624">
    <property type="component" value="Unassembled WGS sequence"/>
</dbReference>
<evidence type="ECO:0000313" key="2">
    <source>
        <dbReference type="Proteomes" id="UP000290624"/>
    </source>
</evidence>
<accession>A0A4Q2EDX1</accession>
<name>A0A4Q2EDX1_9ACTN</name>
<reference evidence="1 2" key="1">
    <citation type="submission" date="2018-01" db="EMBL/GenBank/DDBJ databases">
        <title>Lactibacter flavus gen. nov., sp. nov., a novel bacterium of the family Propionibacteriaceae isolated from raw milk and dairy products.</title>
        <authorList>
            <person name="Wenning M."/>
            <person name="Breitenwieser F."/>
            <person name="Huptas C."/>
            <person name="von Neubeck M."/>
            <person name="Busse H.-J."/>
            <person name="Scherer S."/>
        </authorList>
    </citation>
    <scope>NUCLEOTIDE SEQUENCE [LARGE SCALE GENOMIC DNA]</scope>
    <source>
        <strain evidence="1 2">VG341</strain>
    </source>
</reference>
<proteinExistence type="predicted"/>
<comment type="caution">
    <text evidence="1">The sequence shown here is derived from an EMBL/GenBank/DDBJ whole genome shotgun (WGS) entry which is preliminary data.</text>
</comment>
<organism evidence="1 2">
    <name type="scientific">Propioniciclava flava</name>
    <dbReference type="NCBI Taxonomy" id="2072026"/>
    <lineage>
        <taxon>Bacteria</taxon>
        <taxon>Bacillati</taxon>
        <taxon>Actinomycetota</taxon>
        <taxon>Actinomycetes</taxon>
        <taxon>Propionibacteriales</taxon>
        <taxon>Propionibacteriaceae</taxon>
        <taxon>Propioniciclava</taxon>
    </lineage>
</organism>
<keyword evidence="2" id="KW-1185">Reference proteome</keyword>
<sequence length="107" mass="11645">MTTELEAVTAGPYRETLEQLLVAMRGNQRLSGDSSLVWVRRLIGLERSGSVVALNVCTDDRQALFANPAGGEPLQGRAVDRRVYLARADGVGPLRIVDSEFARVESC</sequence>
<gene>
    <name evidence="1" type="ORF">C1706_11920</name>
</gene>
<protein>
    <submittedName>
        <fullName evidence="1">Uncharacterized protein</fullName>
    </submittedName>
</protein>
<dbReference type="AlphaFoldDB" id="A0A4Q2EDX1"/>